<organism evidence="14 15">
    <name type="scientific">Bemisia tabaci</name>
    <name type="common">Sweetpotato whitefly</name>
    <name type="synonym">Aleurodes tabaci</name>
    <dbReference type="NCBI Taxonomy" id="7038"/>
    <lineage>
        <taxon>Eukaryota</taxon>
        <taxon>Metazoa</taxon>
        <taxon>Ecdysozoa</taxon>
        <taxon>Arthropoda</taxon>
        <taxon>Hexapoda</taxon>
        <taxon>Insecta</taxon>
        <taxon>Pterygota</taxon>
        <taxon>Neoptera</taxon>
        <taxon>Paraneoptera</taxon>
        <taxon>Hemiptera</taxon>
        <taxon>Sternorrhyncha</taxon>
        <taxon>Aleyrodoidea</taxon>
        <taxon>Aleyrodidae</taxon>
        <taxon>Aleyrodinae</taxon>
        <taxon>Bemisia</taxon>
    </lineage>
</organism>
<dbReference type="InterPro" id="IPR031157">
    <property type="entry name" value="G_TR_CS"/>
</dbReference>
<dbReference type="FunFam" id="3.40.50.300:FF:000576">
    <property type="entry name" value="Elongation factor Tu"/>
    <property type="match status" value="1"/>
</dbReference>
<evidence type="ECO:0000256" key="8">
    <source>
        <dbReference type="ARBA" id="ARBA00022768"/>
    </source>
</evidence>
<dbReference type="GO" id="GO:0003746">
    <property type="term" value="F:translation elongation factor activity"/>
    <property type="evidence" value="ECO:0007669"/>
    <property type="project" value="UniProtKB-KW"/>
</dbReference>
<keyword evidence="7" id="KW-0547">Nucleotide-binding</keyword>
<dbReference type="PANTHER" id="PTHR43721:SF2">
    <property type="entry name" value="ELONGATION FACTOR TU, MITOCHONDRIAL"/>
    <property type="match status" value="1"/>
</dbReference>
<sequence length="457" mass="50159">MFSLIQKLFYVCPHVSAQKLLLSCERKSLRASCKSLIHLSGKSYSSKTSDLENCNVGTVGHVDHGKTTLTSALTKYASKKGLANYVAYDQIDQAPAEKARGITINIAHVGYRTEKRLYSHTDCPGHADFVKNMISGASQMDGAIVVVSATDGQMPQTKEHLFLCKQIGVLDLIVFINKADLVDSDMLELVELEMGELLVEFGFSDKTPMIRGSALRALEEDTSELGEPSIQKLLDTMDNYFKVPERKVDAPFLMPIDNALLVPGRGAVLIGTILQGNIKKNEPLLLVGFGETLSTTFSDIQVFKQSVNSAAAGDHIGALCRGIKAKNVKKGMTLCKEKSGLPITNVYHASLYLLTEKEGGRTKPIKCKFAANIFCHTWNCHARIDFPPEKEFLMPGDYATVRLTLMYNMIMPVGTTFAFRERGCTVATGKITKTLDPVHVPKLNLGNLKISVEASEF</sequence>
<evidence type="ECO:0000256" key="9">
    <source>
        <dbReference type="ARBA" id="ARBA00022801"/>
    </source>
</evidence>
<dbReference type="CDD" id="cd01884">
    <property type="entry name" value="EF_Tu"/>
    <property type="match status" value="1"/>
</dbReference>
<proteinExistence type="inferred from homology"/>
<dbReference type="InterPro" id="IPR050055">
    <property type="entry name" value="EF-Tu_GTPase"/>
</dbReference>
<keyword evidence="12" id="KW-0342">GTP-binding</keyword>
<evidence type="ECO:0000256" key="11">
    <source>
        <dbReference type="ARBA" id="ARBA00022917"/>
    </source>
</evidence>
<dbReference type="SUPFAM" id="SSF50447">
    <property type="entry name" value="Translation proteins"/>
    <property type="match status" value="1"/>
</dbReference>
<evidence type="ECO:0000256" key="2">
    <source>
        <dbReference type="ARBA" id="ARBA00007249"/>
    </source>
</evidence>
<dbReference type="NCBIfam" id="TIGR00231">
    <property type="entry name" value="small_GTP"/>
    <property type="match status" value="1"/>
</dbReference>
<dbReference type="KEGG" id="btab:109042917"/>
<dbReference type="Gene3D" id="3.40.50.300">
    <property type="entry name" value="P-loop containing nucleotide triphosphate hydrolases"/>
    <property type="match status" value="1"/>
</dbReference>
<evidence type="ECO:0000256" key="7">
    <source>
        <dbReference type="ARBA" id="ARBA00022741"/>
    </source>
</evidence>
<evidence type="ECO:0000256" key="5">
    <source>
        <dbReference type="ARBA" id="ARBA00022490"/>
    </source>
</evidence>
<keyword evidence="6" id="KW-0479">Metal-binding</keyword>
<dbReference type="InterPro" id="IPR004160">
    <property type="entry name" value="Transl_elong_EFTu/EF1A_C"/>
</dbReference>
<dbReference type="GO" id="GO:0046872">
    <property type="term" value="F:metal ion binding"/>
    <property type="evidence" value="ECO:0007669"/>
    <property type="project" value="UniProtKB-KW"/>
</dbReference>
<evidence type="ECO:0000256" key="12">
    <source>
        <dbReference type="ARBA" id="ARBA00023134"/>
    </source>
</evidence>
<keyword evidence="11" id="KW-0648">Protein biosynthesis</keyword>
<accession>A0A9P0AK42</accession>
<dbReference type="Proteomes" id="UP001152759">
    <property type="component" value="Chromosome 6"/>
</dbReference>
<dbReference type="EC" id="3.6.5.3" evidence="4"/>
<comment type="subunit">
    <text evidence="3">Monomer.</text>
</comment>
<feature type="domain" description="Tr-type G" evidence="13">
    <location>
        <begin position="51"/>
        <end position="245"/>
    </location>
</feature>
<name>A0A9P0AK42_BEMTA</name>
<evidence type="ECO:0000259" key="13">
    <source>
        <dbReference type="PROSITE" id="PS51722"/>
    </source>
</evidence>
<evidence type="ECO:0000256" key="4">
    <source>
        <dbReference type="ARBA" id="ARBA00011986"/>
    </source>
</evidence>
<dbReference type="Pfam" id="PF00009">
    <property type="entry name" value="GTP_EFTU"/>
    <property type="match status" value="1"/>
</dbReference>
<dbReference type="InterPro" id="IPR005225">
    <property type="entry name" value="Small_GTP-bd"/>
</dbReference>
<dbReference type="FunFam" id="2.40.30.10:FF:000085">
    <property type="entry name" value="Elongation factor Tu"/>
    <property type="match status" value="1"/>
</dbReference>
<dbReference type="AlphaFoldDB" id="A0A9P0AK42"/>
<evidence type="ECO:0000256" key="6">
    <source>
        <dbReference type="ARBA" id="ARBA00022723"/>
    </source>
</evidence>
<dbReference type="InterPro" id="IPR000795">
    <property type="entry name" value="T_Tr_GTP-bd_dom"/>
</dbReference>
<evidence type="ECO:0000313" key="15">
    <source>
        <dbReference type="Proteomes" id="UP001152759"/>
    </source>
</evidence>
<dbReference type="SUPFAM" id="SSF52540">
    <property type="entry name" value="P-loop containing nucleoside triphosphate hydrolases"/>
    <property type="match status" value="1"/>
</dbReference>
<keyword evidence="10" id="KW-0460">Magnesium</keyword>
<evidence type="ECO:0000256" key="3">
    <source>
        <dbReference type="ARBA" id="ARBA00011245"/>
    </source>
</evidence>
<reference evidence="14" key="1">
    <citation type="submission" date="2021-12" db="EMBL/GenBank/DDBJ databases">
        <authorList>
            <person name="King R."/>
        </authorList>
    </citation>
    <scope>NUCLEOTIDE SEQUENCE</scope>
</reference>
<protein>
    <recommendedName>
        <fullName evidence="4">protein-synthesizing GTPase</fullName>
        <ecNumber evidence="4">3.6.5.3</ecNumber>
    </recommendedName>
</protein>
<keyword evidence="5" id="KW-0963">Cytoplasm</keyword>
<keyword evidence="9" id="KW-0378">Hydrolase</keyword>
<dbReference type="GO" id="GO:0070125">
    <property type="term" value="P:mitochondrial translational elongation"/>
    <property type="evidence" value="ECO:0007669"/>
    <property type="project" value="TreeGrafter"/>
</dbReference>
<dbReference type="Pfam" id="PF03144">
    <property type="entry name" value="GTP_EFTU_D2"/>
    <property type="match status" value="1"/>
</dbReference>
<dbReference type="GO" id="GO:0005525">
    <property type="term" value="F:GTP binding"/>
    <property type="evidence" value="ECO:0007669"/>
    <property type="project" value="UniProtKB-KW"/>
</dbReference>
<dbReference type="InterPro" id="IPR009000">
    <property type="entry name" value="Transl_B-barrel_sf"/>
</dbReference>
<dbReference type="InterPro" id="IPR041709">
    <property type="entry name" value="EF-Tu_GTP-bd"/>
</dbReference>
<dbReference type="PROSITE" id="PS51722">
    <property type="entry name" value="G_TR_2"/>
    <property type="match status" value="1"/>
</dbReference>
<comment type="similarity">
    <text evidence="2">Belongs to the TRAFAC class translation factor GTPase superfamily. Classic translation factor GTPase family. EF-Tu/EF-1A subfamily.</text>
</comment>
<dbReference type="EMBL" id="OU963867">
    <property type="protein sequence ID" value="CAH0392388.1"/>
    <property type="molecule type" value="Genomic_DNA"/>
</dbReference>
<comment type="subcellular location">
    <subcellularLocation>
        <location evidence="1">Cytoplasm</location>
    </subcellularLocation>
</comment>
<dbReference type="SUPFAM" id="SSF50465">
    <property type="entry name" value="EF-Tu/eEF-1alpha/eIF2-gamma C-terminal domain"/>
    <property type="match status" value="1"/>
</dbReference>
<dbReference type="GO" id="GO:0003924">
    <property type="term" value="F:GTPase activity"/>
    <property type="evidence" value="ECO:0007669"/>
    <property type="project" value="InterPro"/>
</dbReference>
<dbReference type="PANTHER" id="PTHR43721">
    <property type="entry name" value="ELONGATION FACTOR TU-RELATED"/>
    <property type="match status" value="1"/>
</dbReference>
<dbReference type="InterPro" id="IPR027417">
    <property type="entry name" value="P-loop_NTPase"/>
</dbReference>
<evidence type="ECO:0000313" key="14">
    <source>
        <dbReference type="EMBL" id="CAH0392388.1"/>
    </source>
</evidence>
<evidence type="ECO:0000256" key="10">
    <source>
        <dbReference type="ARBA" id="ARBA00022842"/>
    </source>
</evidence>
<dbReference type="InterPro" id="IPR004161">
    <property type="entry name" value="EFTu-like_2"/>
</dbReference>
<dbReference type="PROSITE" id="PS00301">
    <property type="entry name" value="G_TR_1"/>
    <property type="match status" value="1"/>
</dbReference>
<dbReference type="GO" id="GO:0005739">
    <property type="term" value="C:mitochondrion"/>
    <property type="evidence" value="ECO:0007669"/>
    <property type="project" value="TreeGrafter"/>
</dbReference>
<dbReference type="InterPro" id="IPR009001">
    <property type="entry name" value="Transl_elong_EF1A/Init_IF2_C"/>
</dbReference>
<keyword evidence="8" id="KW-0251">Elongation factor</keyword>
<dbReference type="Pfam" id="PF03143">
    <property type="entry name" value="GTP_EFTU_D3"/>
    <property type="match status" value="1"/>
</dbReference>
<keyword evidence="15" id="KW-1185">Reference proteome</keyword>
<gene>
    <name evidence="14" type="ORF">BEMITA_LOCUS10914</name>
</gene>
<dbReference type="Gene3D" id="2.40.30.10">
    <property type="entry name" value="Translation factors"/>
    <property type="match status" value="2"/>
</dbReference>
<dbReference type="PRINTS" id="PR00315">
    <property type="entry name" value="ELONGATNFCT"/>
</dbReference>
<evidence type="ECO:0000256" key="1">
    <source>
        <dbReference type="ARBA" id="ARBA00004496"/>
    </source>
</evidence>